<dbReference type="InterPro" id="IPR019734">
    <property type="entry name" value="TPR_rpt"/>
</dbReference>
<evidence type="ECO:0000256" key="1">
    <source>
        <dbReference type="ARBA" id="ARBA00004196"/>
    </source>
</evidence>
<organism evidence="7 8">
    <name type="scientific">Roseibium algae</name>
    <dbReference type="NCBI Taxonomy" id="3123038"/>
    <lineage>
        <taxon>Bacteria</taxon>
        <taxon>Pseudomonadati</taxon>
        <taxon>Pseudomonadota</taxon>
        <taxon>Alphaproteobacteria</taxon>
        <taxon>Hyphomicrobiales</taxon>
        <taxon>Stappiaceae</taxon>
        <taxon>Roseibium</taxon>
    </lineage>
</organism>
<keyword evidence="3" id="KW-0201">Cytochrome c-type biogenesis</keyword>
<dbReference type="Pfam" id="PF23914">
    <property type="entry name" value="TPR_CcmH_CycH"/>
    <property type="match status" value="1"/>
</dbReference>
<dbReference type="InterPro" id="IPR011990">
    <property type="entry name" value="TPR-like_helical_dom_sf"/>
</dbReference>
<dbReference type="SUPFAM" id="SSF48452">
    <property type="entry name" value="TPR-like"/>
    <property type="match status" value="1"/>
</dbReference>
<keyword evidence="8" id="KW-1185">Reference proteome</keyword>
<feature type="domain" description="Cytochrome c-type biogenesis protein H TPR" evidence="6">
    <location>
        <begin position="132"/>
        <end position="257"/>
    </location>
</feature>
<dbReference type="InterPro" id="IPR051263">
    <property type="entry name" value="C-type_cytochrome_biogenesis"/>
</dbReference>
<keyword evidence="4" id="KW-0802">TPR repeat</keyword>
<dbReference type="NCBIfam" id="TIGR03142">
    <property type="entry name" value="cytochro_ccmI"/>
    <property type="match status" value="1"/>
</dbReference>
<evidence type="ECO:0000259" key="6">
    <source>
        <dbReference type="Pfam" id="PF23914"/>
    </source>
</evidence>
<evidence type="ECO:0000256" key="2">
    <source>
        <dbReference type="ARBA" id="ARBA00022737"/>
    </source>
</evidence>
<evidence type="ECO:0000313" key="7">
    <source>
        <dbReference type="EMBL" id="MEJ8473976.1"/>
    </source>
</evidence>
<sequence>MMFWILIAAMTAVTALSILVPMAKAARMSEAEHSHESGDAAVYRQQLAEVERDLERGLIDPEAAKAARTEIARRLLAADARKDQERAATTSLMPLRMVLLLALVVLPLGSVGLYLAIGSPEFPDQPLHARLSAPVENQSIDVLVARVERHLAENPQDGQGWNVVAPVYMRMGNPDAAATAYGNAIRLLGSTPKLETDLGEALTVANDGIVGSGAHAAFERAVALDPGAVKARFFLALALGQEGKSEQAIAAWSSLLDGADPSEAWVEVAQGELAKLTGTQLAGQLGGGAKTSEPTMAPGPSTEDIAAAQDMTVQDRMAMISGMVQGLAARLESEGGSAEEWQRLIRAYAVMGRGEKASEALTQAREAFADDAPALAQINEMAEEAGIEGS</sequence>
<protein>
    <submittedName>
        <fullName evidence="7">C-type cytochrome biogenesis protein CcmI</fullName>
    </submittedName>
</protein>
<accession>A0ABU8TII6</accession>
<comment type="subcellular location">
    <subcellularLocation>
        <location evidence="1">Cell envelope</location>
    </subcellularLocation>
</comment>
<keyword evidence="5" id="KW-0812">Transmembrane</keyword>
<feature type="transmembrane region" description="Helical" evidence="5">
    <location>
        <begin position="97"/>
        <end position="117"/>
    </location>
</feature>
<name>A0ABU8TII6_9HYPH</name>
<evidence type="ECO:0000256" key="4">
    <source>
        <dbReference type="ARBA" id="ARBA00022803"/>
    </source>
</evidence>
<evidence type="ECO:0000313" key="8">
    <source>
        <dbReference type="Proteomes" id="UP001385499"/>
    </source>
</evidence>
<dbReference type="Gene3D" id="1.25.40.10">
    <property type="entry name" value="Tetratricopeptide repeat domain"/>
    <property type="match status" value="2"/>
</dbReference>
<keyword evidence="5" id="KW-1133">Transmembrane helix</keyword>
<dbReference type="PANTHER" id="PTHR47870:SF1">
    <property type="entry name" value="CYTOCHROME C-TYPE BIOGENESIS PROTEIN CCMH"/>
    <property type="match status" value="1"/>
</dbReference>
<dbReference type="RefSeq" id="WP_340273678.1">
    <property type="nucleotide sequence ID" value="NZ_JBAKIA010000004.1"/>
</dbReference>
<comment type="caution">
    <text evidence="7">The sequence shown here is derived from an EMBL/GenBank/DDBJ whole genome shotgun (WGS) entry which is preliminary data.</text>
</comment>
<dbReference type="EMBL" id="JBAKIA010000004">
    <property type="protein sequence ID" value="MEJ8473976.1"/>
    <property type="molecule type" value="Genomic_DNA"/>
</dbReference>
<dbReference type="InterPro" id="IPR017560">
    <property type="entry name" value="Cyt_c_biogenesis_CcmI"/>
</dbReference>
<dbReference type="Proteomes" id="UP001385499">
    <property type="component" value="Unassembled WGS sequence"/>
</dbReference>
<dbReference type="InterPro" id="IPR056413">
    <property type="entry name" value="TPR_CcmH_CycH"/>
</dbReference>
<dbReference type="SMART" id="SM00028">
    <property type="entry name" value="TPR"/>
    <property type="match status" value="3"/>
</dbReference>
<dbReference type="PANTHER" id="PTHR47870">
    <property type="entry name" value="CYTOCHROME C-TYPE BIOGENESIS PROTEIN CCMH"/>
    <property type="match status" value="1"/>
</dbReference>
<evidence type="ECO:0000256" key="5">
    <source>
        <dbReference type="SAM" id="Phobius"/>
    </source>
</evidence>
<keyword evidence="2" id="KW-0677">Repeat</keyword>
<keyword evidence="5" id="KW-0472">Membrane</keyword>
<reference evidence="7 8" key="1">
    <citation type="submission" date="2024-02" db="EMBL/GenBank/DDBJ databases">
        <title>Roseibium algae sp. nov., isolated from marine alga (Grateloupia sp.), showing potential in myo-inositol conversion.</title>
        <authorList>
            <person name="Wang Y."/>
        </authorList>
    </citation>
    <scope>NUCLEOTIDE SEQUENCE [LARGE SCALE GENOMIC DNA]</scope>
    <source>
        <strain evidence="7 8">H3510</strain>
    </source>
</reference>
<proteinExistence type="predicted"/>
<gene>
    <name evidence="7" type="primary">ccmI</name>
    <name evidence="7" type="ORF">V6575_07740</name>
</gene>
<evidence type="ECO:0000256" key="3">
    <source>
        <dbReference type="ARBA" id="ARBA00022748"/>
    </source>
</evidence>